<dbReference type="PANTHER" id="PTHR12864">
    <property type="entry name" value="RAN BINDING PROTEIN 9-RELATED"/>
    <property type="match status" value="1"/>
</dbReference>
<dbReference type="AlphaFoldDB" id="A0A2C6L4H3"/>
<sequence>MAPAYRSSETLQEERFSSSSSSFSRGLSKEEEKRLRKKSSSSSSSRSSSLLAFLTNRLLWRPSSGPLALNCRRHPHYIKILKDGLSALYTARGDYTDVGVVQADRPVASNCALYYFEVEILNCSSSPRICVGLTPKSACLTKQPGIEPNSIGYRSEDGRKLSALSGNSSSSLVSRGGGGSAAGEVFASSYGCKDVIGCGVHHLSRNLFFTKNGVFVGIAGKLDTQIEYYPSVGMHATDEKVRFNFTGPFVFDLPKLLQ</sequence>
<dbReference type="InterPro" id="IPR013320">
    <property type="entry name" value="ConA-like_dom_sf"/>
</dbReference>
<dbReference type="InterPro" id="IPR043136">
    <property type="entry name" value="B30.2/SPRY_sf"/>
</dbReference>
<dbReference type="Proteomes" id="UP000221165">
    <property type="component" value="Unassembled WGS sequence"/>
</dbReference>
<evidence type="ECO:0000313" key="3">
    <source>
        <dbReference type="EMBL" id="PHJ22544.1"/>
    </source>
</evidence>
<feature type="region of interest" description="Disordered" evidence="1">
    <location>
        <begin position="1"/>
        <end position="45"/>
    </location>
</feature>
<name>A0A2C6L4H3_9APIC</name>
<comment type="caution">
    <text evidence="3">The sequence shown here is derived from an EMBL/GenBank/DDBJ whole genome shotgun (WGS) entry which is preliminary data.</text>
</comment>
<dbReference type="InterPro" id="IPR050618">
    <property type="entry name" value="Ubq-SigPath_Reg"/>
</dbReference>
<dbReference type="InterPro" id="IPR044736">
    <property type="entry name" value="Gid1/RanBPM/SPLA_SPRY"/>
</dbReference>
<dbReference type="Pfam" id="PF00622">
    <property type="entry name" value="SPRY"/>
    <property type="match status" value="1"/>
</dbReference>
<dbReference type="InterPro" id="IPR001870">
    <property type="entry name" value="B30.2/SPRY"/>
</dbReference>
<feature type="domain" description="B30.2/SPRY" evidence="2">
    <location>
        <begin position="46"/>
        <end position="250"/>
    </location>
</feature>
<evidence type="ECO:0000256" key="1">
    <source>
        <dbReference type="SAM" id="MobiDB-lite"/>
    </source>
</evidence>
<feature type="non-terminal residue" evidence="3">
    <location>
        <position position="258"/>
    </location>
</feature>
<dbReference type="SMART" id="SM00449">
    <property type="entry name" value="SPRY"/>
    <property type="match status" value="1"/>
</dbReference>
<accession>A0A2C6L4H3</accession>
<reference evidence="3 4" key="1">
    <citation type="journal article" date="2017" name="Int. J. Parasitol.">
        <title>The genome of the protozoan parasite Cystoisospora suis and a reverse vaccinology approach to identify vaccine candidates.</title>
        <authorList>
            <person name="Palmieri N."/>
            <person name="Shrestha A."/>
            <person name="Ruttkowski B."/>
            <person name="Beck T."/>
            <person name="Vogl C."/>
            <person name="Tomley F."/>
            <person name="Blake D.P."/>
            <person name="Joachim A."/>
        </authorList>
    </citation>
    <scope>NUCLEOTIDE SEQUENCE [LARGE SCALE GENOMIC DNA]</scope>
    <source>
        <strain evidence="3 4">Wien I</strain>
    </source>
</reference>
<gene>
    <name evidence="3" type="ORF">CSUI_003599</name>
</gene>
<proteinExistence type="predicted"/>
<dbReference type="RefSeq" id="XP_067924221.1">
    <property type="nucleotide sequence ID" value="XM_068063795.1"/>
</dbReference>
<dbReference type="OrthoDB" id="331632at2759"/>
<protein>
    <submittedName>
        <fullName evidence="3">Spry domain-containing protein</fullName>
    </submittedName>
</protein>
<dbReference type="VEuPathDB" id="ToxoDB:CSUI_003599"/>
<dbReference type="InterPro" id="IPR003877">
    <property type="entry name" value="SPRY_dom"/>
</dbReference>
<dbReference type="GeneID" id="94427006"/>
<dbReference type="CDD" id="cd12885">
    <property type="entry name" value="SPRY_RanBP_like"/>
    <property type="match status" value="1"/>
</dbReference>
<dbReference type="EMBL" id="MIGC01001632">
    <property type="protein sequence ID" value="PHJ22544.1"/>
    <property type="molecule type" value="Genomic_DNA"/>
</dbReference>
<evidence type="ECO:0000313" key="4">
    <source>
        <dbReference type="Proteomes" id="UP000221165"/>
    </source>
</evidence>
<evidence type="ECO:0000259" key="2">
    <source>
        <dbReference type="PROSITE" id="PS50188"/>
    </source>
</evidence>
<dbReference type="PROSITE" id="PS50188">
    <property type="entry name" value="B302_SPRY"/>
    <property type="match status" value="1"/>
</dbReference>
<dbReference type="Gene3D" id="2.60.120.920">
    <property type="match status" value="1"/>
</dbReference>
<dbReference type="SUPFAM" id="SSF49899">
    <property type="entry name" value="Concanavalin A-like lectins/glucanases"/>
    <property type="match status" value="1"/>
</dbReference>
<keyword evidence="4" id="KW-1185">Reference proteome</keyword>
<organism evidence="3 4">
    <name type="scientific">Cystoisospora suis</name>
    <dbReference type="NCBI Taxonomy" id="483139"/>
    <lineage>
        <taxon>Eukaryota</taxon>
        <taxon>Sar</taxon>
        <taxon>Alveolata</taxon>
        <taxon>Apicomplexa</taxon>
        <taxon>Conoidasida</taxon>
        <taxon>Coccidia</taxon>
        <taxon>Eucoccidiorida</taxon>
        <taxon>Eimeriorina</taxon>
        <taxon>Sarcocystidae</taxon>
        <taxon>Cystoisospora</taxon>
    </lineage>
</organism>